<dbReference type="InterPro" id="IPR027596">
    <property type="entry name" value="AmmeMemoSam_rS"/>
</dbReference>
<dbReference type="STRING" id="1121393.SAMN02745216_04431"/>
<feature type="binding site" evidence="6">
    <location>
        <position position="85"/>
    </location>
    <ligand>
        <name>[4Fe-4S] cluster</name>
        <dbReference type="ChEBI" id="CHEBI:49883"/>
        <note>4Fe-4S-S-AdoMet</note>
    </ligand>
</feature>
<feature type="binding site" evidence="6">
    <location>
        <position position="81"/>
    </location>
    <ligand>
        <name>[4Fe-4S] cluster</name>
        <dbReference type="ChEBI" id="CHEBI:49883"/>
        <note>4Fe-4S-S-AdoMet</note>
    </ligand>
</feature>
<evidence type="ECO:0000256" key="4">
    <source>
        <dbReference type="ARBA" id="ARBA00023004"/>
    </source>
</evidence>
<keyword evidence="5 6" id="KW-0411">Iron-sulfur</keyword>
<keyword evidence="2 6" id="KW-0949">S-adenosyl-L-methionine</keyword>
<dbReference type="NCBIfam" id="TIGR04337">
    <property type="entry name" value="AmmeMemoSam_rS"/>
    <property type="match status" value="1"/>
</dbReference>
<keyword evidence="3 6" id="KW-0479">Metal-binding</keyword>
<organism evidence="8 9">
    <name type="scientific">Desulfatibacillum alkenivorans DSM 16219</name>
    <dbReference type="NCBI Taxonomy" id="1121393"/>
    <lineage>
        <taxon>Bacteria</taxon>
        <taxon>Pseudomonadati</taxon>
        <taxon>Thermodesulfobacteriota</taxon>
        <taxon>Desulfobacteria</taxon>
        <taxon>Desulfobacterales</taxon>
        <taxon>Desulfatibacillaceae</taxon>
        <taxon>Desulfatibacillum</taxon>
    </lineage>
</organism>
<reference evidence="9" key="1">
    <citation type="submission" date="2016-11" db="EMBL/GenBank/DDBJ databases">
        <authorList>
            <person name="Varghese N."/>
            <person name="Submissions S."/>
        </authorList>
    </citation>
    <scope>NUCLEOTIDE SEQUENCE [LARGE SCALE GENOMIC DNA]</scope>
    <source>
        <strain evidence="9">DSM 16219</strain>
    </source>
</reference>
<protein>
    <submittedName>
        <fullName evidence="8">Pyruvate formate lyase activating enzyme</fullName>
    </submittedName>
</protein>
<evidence type="ECO:0000313" key="9">
    <source>
        <dbReference type="Proteomes" id="UP000183994"/>
    </source>
</evidence>
<proteinExistence type="predicted"/>
<keyword evidence="9" id="KW-1185">Reference proteome</keyword>
<evidence type="ECO:0000256" key="1">
    <source>
        <dbReference type="ARBA" id="ARBA00022485"/>
    </source>
</evidence>
<keyword evidence="4 6" id="KW-0408">Iron</keyword>
<evidence type="ECO:0000256" key="6">
    <source>
        <dbReference type="PIRSR" id="PIRSR004869-50"/>
    </source>
</evidence>
<accession>A0A1M6WZE8</accession>
<dbReference type="RefSeq" id="WP_073478431.1">
    <property type="nucleotide sequence ID" value="NZ_FQZU01000040.1"/>
</dbReference>
<evidence type="ECO:0000256" key="3">
    <source>
        <dbReference type="ARBA" id="ARBA00022723"/>
    </source>
</evidence>
<dbReference type="SFLD" id="SFLDG01101">
    <property type="entry name" value="Uncharacterised_Radical_SAM_Su"/>
    <property type="match status" value="1"/>
</dbReference>
<dbReference type="AlphaFoldDB" id="A0A1M6WZE8"/>
<dbReference type="PROSITE" id="PS51918">
    <property type="entry name" value="RADICAL_SAM"/>
    <property type="match status" value="1"/>
</dbReference>
<evidence type="ECO:0000259" key="7">
    <source>
        <dbReference type="PROSITE" id="PS51918"/>
    </source>
</evidence>
<feature type="binding site" evidence="6">
    <location>
        <position position="88"/>
    </location>
    <ligand>
        <name>[4Fe-4S] cluster</name>
        <dbReference type="ChEBI" id="CHEBI:49883"/>
        <note>4Fe-4S-S-AdoMet</note>
    </ligand>
</feature>
<name>A0A1M6WZE8_9BACT</name>
<keyword evidence="8" id="KW-0456">Lyase</keyword>
<keyword evidence="8" id="KW-0670">Pyruvate</keyword>
<keyword evidence="1" id="KW-0004">4Fe-4S</keyword>
<gene>
    <name evidence="8" type="ORF">SAMN02745216_04431</name>
</gene>
<dbReference type="OrthoDB" id="9778883at2"/>
<dbReference type="PANTHER" id="PTHR30352:SF5">
    <property type="entry name" value="PYRUVATE FORMATE-LYASE 1-ACTIVATING ENZYME"/>
    <property type="match status" value="1"/>
</dbReference>
<feature type="domain" description="Radical SAM core" evidence="7">
    <location>
        <begin position="66"/>
        <end position="283"/>
    </location>
</feature>
<dbReference type="GO" id="GO:0051539">
    <property type="term" value="F:4 iron, 4 sulfur cluster binding"/>
    <property type="evidence" value="ECO:0007669"/>
    <property type="project" value="UniProtKB-KW"/>
</dbReference>
<dbReference type="GO" id="GO:0016829">
    <property type="term" value="F:lyase activity"/>
    <property type="evidence" value="ECO:0007669"/>
    <property type="project" value="UniProtKB-KW"/>
</dbReference>
<dbReference type="PIRSF" id="PIRSF004869">
    <property type="entry name" value="PflX_prd"/>
    <property type="match status" value="1"/>
</dbReference>
<dbReference type="InterPro" id="IPR034457">
    <property type="entry name" value="Organic_radical-activating"/>
</dbReference>
<evidence type="ECO:0000256" key="5">
    <source>
        <dbReference type="ARBA" id="ARBA00023014"/>
    </source>
</evidence>
<dbReference type="InterPro" id="IPR016431">
    <property type="entry name" value="Pyrv-formate_lyase-activ_prd"/>
</dbReference>
<sequence length="337" mass="37690">MKAYLFQPMENSRVKCNLCRHQCIIPKGKRGICGVRENRDGELFTLVYAQAIAASDDPIEKKPLFHVLPGSRSFSIATVGCNFKCRFCQNHNIAQMPRDHNGKIMGRPFPPDQVVAQAKKTGCQTIAYTYTEPTVYFEYAYDTAKLARQEGVRNVFVTNGYESPEAVEMIAPYLDAANVDLKAFSPEFYKDMCGAKLENVLDSLKCMNEAGIFLEVTTLVIPGLNDDPDQLRRLAGFISESLGPQTPWHVSRFHPMYELTDRSSTPPSTLFEAFEIGRKAGLHYVYTGNIPGQGGESTFCHHCGQLLIDRMGYVIQRNELVDGACPNCQTPAHGIWK</sequence>
<dbReference type="InterPro" id="IPR058240">
    <property type="entry name" value="rSAM_sf"/>
</dbReference>
<dbReference type="SFLD" id="SFLDS00029">
    <property type="entry name" value="Radical_SAM"/>
    <property type="match status" value="1"/>
</dbReference>
<evidence type="ECO:0000256" key="2">
    <source>
        <dbReference type="ARBA" id="ARBA00022691"/>
    </source>
</evidence>
<dbReference type="PANTHER" id="PTHR30352">
    <property type="entry name" value="PYRUVATE FORMATE-LYASE-ACTIVATING ENZYME"/>
    <property type="match status" value="1"/>
</dbReference>
<dbReference type="SUPFAM" id="SSF102114">
    <property type="entry name" value="Radical SAM enzymes"/>
    <property type="match status" value="1"/>
</dbReference>
<dbReference type="InterPro" id="IPR007197">
    <property type="entry name" value="rSAM"/>
</dbReference>
<dbReference type="CDD" id="cd01335">
    <property type="entry name" value="Radical_SAM"/>
    <property type="match status" value="1"/>
</dbReference>
<dbReference type="GO" id="GO:0046872">
    <property type="term" value="F:metal ion binding"/>
    <property type="evidence" value="ECO:0007669"/>
    <property type="project" value="UniProtKB-KW"/>
</dbReference>
<dbReference type="InterPro" id="IPR006638">
    <property type="entry name" value="Elp3/MiaA/NifB-like_rSAM"/>
</dbReference>
<dbReference type="SMART" id="SM00729">
    <property type="entry name" value="Elp3"/>
    <property type="match status" value="1"/>
</dbReference>
<dbReference type="Proteomes" id="UP000183994">
    <property type="component" value="Unassembled WGS sequence"/>
</dbReference>
<comment type="cofactor">
    <cofactor evidence="6">
        <name>[4Fe-4S] cluster</name>
        <dbReference type="ChEBI" id="CHEBI:49883"/>
    </cofactor>
    <text evidence="6">Binds 1 [4Fe-4S] cluster. The cluster is coordinated with 3 cysteines and an exchangeable S-adenosyl-L-methionine.</text>
</comment>
<evidence type="ECO:0000313" key="8">
    <source>
        <dbReference type="EMBL" id="SHK98949.1"/>
    </source>
</evidence>
<dbReference type="EMBL" id="FQZU01000040">
    <property type="protein sequence ID" value="SHK98949.1"/>
    <property type="molecule type" value="Genomic_DNA"/>
</dbReference>
<dbReference type="InterPro" id="IPR013785">
    <property type="entry name" value="Aldolase_TIM"/>
</dbReference>
<dbReference type="Gene3D" id="3.20.20.70">
    <property type="entry name" value="Aldolase class I"/>
    <property type="match status" value="1"/>
</dbReference>
<dbReference type="Pfam" id="PF04055">
    <property type="entry name" value="Radical_SAM"/>
    <property type="match status" value="1"/>
</dbReference>